<dbReference type="HOGENOM" id="CLU_3023472_0_0_5"/>
<sequence length="55" mass="6428">MLALCQKVYFLKLLIACFKININYEKICDSSIFSVWLLFCDRCDRNEIIGFVVSS</sequence>
<dbReference type="STRING" id="1261131.lam_106"/>
<gene>
    <name evidence="1" type="ORF">lam_106</name>
</gene>
<keyword evidence="2" id="KW-1185">Reference proteome</keyword>
<reference evidence="1 2" key="1">
    <citation type="journal article" date="2014" name="Mol. Plant Microbe Interact.">
        <title>The complete genome sequence of Candidatus Liberibacter americanus, associated with citrus Huanglongbing.</title>
        <authorList>
            <person name="Wulff N.A."/>
            <person name="Zhang S."/>
            <person name="Setubal J.C."/>
            <person name="Almeida N.F."/>
            <person name="Martins E.C."/>
            <person name="Harakava R."/>
            <person name="Kumar D."/>
            <person name="Rangel L.T."/>
            <person name="Foissac X."/>
            <person name="Bove J."/>
            <person name="Gabriel D.W."/>
        </authorList>
    </citation>
    <scope>NUCLEOTIDE SEQUENCE [LARGE SCALE GENOMIC DNA]</scope>
    <source>
        <strain evidence="1 2">Sao Paulo</strain>
    </source>
</reference>
<dbReference type="EMBL" id="CP006604">
    <property type="protein sequence ID" value="AHA27486.1"/>
    <property type="molecule type" value="Genomic_DNA"/>
</dbReference>
<name>U6B6J2_9HYPH</name>
<accession>U6B6J2</accession>
<dbReference type="KEGG" id="lar:lam_106"/>
<dbReference type="AlphaFoldDB" id="U6B6J2"/>
<evidence type="ECO:0000313" key="1">
    <source>
        <dbReference type="EMBL" id="AHA27486.1"/>
    </source>
</evidence>
<protein>
    <submittedName>
        <fullName evidence="1">Uncharacterized protein</fullName>
    </submittedName>
</protein>
<organism evidence="1 2">
    <name type="scientific">Candidatus Liberibacter americanus str. Sao Paulo</name>
    <dbReference type="NCBI Taxonomy" id="1261131"/>
    <lineage>
        <taxon>Bacteria</taxon>
        <taxon>Pseudomonadati</taxon>
        <taxon>Pseudomonadota</taxon>
        <taxon>Alphaproteobacteria</taxon>
        <taxon>Hyphomicrobiales</taxon>
        <taxon>Rhizobiaceae</taxon>
        <taxon>Liberibacter</taxon>
    </lineage>
</organism>
<dbReference type="Proteomes" id="UP000017862">
    <property type="component" value="Chromosome"/>
</dbReference>
<proteinExistence type="predicted"/>
<evidence type="ECO:0000313" key="2">
    <source>
        <dbReference type="Proteomes" id="UP000017862"/>
    </source>
</evidence>